<feature type="chain" id="PRO_5046834634" description="Lysozyme inhibitor LprI N-terminal domain-containing protein" evidence="1">
    <location>
        <begin position="24"/>
        <end position="145"/>
    </location>
</feature>
<evidence type="ECO:0008006" key="4">
    <source>
        <dbReference type="Google" id="ProtNLM"/>
    </source>
</evidence>
<evidence type="ECO:0000256" key="1">
    <source>
        <dbReference type="SAM" id="SignalP"/>
    </source>
</evidence>
<dbReference type="EMBL" id="JBIGIC010000012">
    <property type="protein sequence ID" value="MFG6489302.1"/>
    <property type="molecule type" value="Genomic_DNA"/>
</dbReference>
<name>A0ABW7HH99_9BURK</name>
<keyword evidence="1" id="KW-0732">Signal</keyword>
<organism evidence="2 3">
    <name type="scientific">Pelomonas candidula</name>
    <dbReference type="NCBI Taxonomy" id="3299025"/>
    <lineage>
        <taxon>Bacteria</taxon>
        <taxon>Pseudomonadati</taxon>
        <taxon>Pseudomonadota</taxon>
        <taxon>Betaproteobacteria</taxon>
        <taxon>Burkholderiales</taxon>
        <taxon>Sphaerotilaceae</taxon>
        <taxon>Roseateles</taxon>
    </lineage>
</organism>
<evidence type="ECO:0000313" key="3">
    <source>
        <dbReference type="Proteomes" id="UP001606134"/>
    </source>
</evidence>
<keyword evidence="3" id="KW-1185">Reference proteome</keyword>
<proteinExistence type="predicted"/>
<comment type="caution">
    <text evidence="2">The sequence shown here is derived from an EMBL/GenBank/DDBJ whole genome shotgun (WGS) entry which is preliminary data.</text>
</comment>
<evidence type="ECO:0000313" key="2">
    <source>
        <dbReference type="EMBL" id="MFG6489302.1"/>
    </source>
</evidence>
<sequence length="145" mass="15599">MQLKPVALVSCLGAALVVGPAQASEGLAVLGALTCEPVRVTQGFIEGCLASEPALRGRYATLVAEWTARNARDAATLEGQCHTDLESQMPDARERDETWARIHRINDNTIRSNVAERSAKKDGCEIALQEIRDGKADLGGFLKKP</sequence>
<dbReference type="Proteomes" id="UP001606134">
    <property type="component" value="Unassembled WGS sequence"/>
</dbReference>
<reference evidence="2 3" key="1">
    <citation type="submission" date="2024-08" db="EMBL/GenBank/DDBJ databases">
        <authorList>
            <person name="Lu H."/>
        </authorList>
    </citation>
    <scope>NUCLEOTIDE SEQUENCE [LARGE SCALE GENOMIC DNA]</scope>
    <source>
        <strain evidence="2 3">BYS78W</strain>
    </source>
</reference>
<protein>
    <recommendedName>
        <fullName evidence="4">Lysozyme inhibitor LprI N-terminal domain-containing protein</fullName>
    </recommendedName>
</protein>
<accession>A0ABW7HH99</accession>
<dbReference type="RefSeq" id="WP_394415693.1">
    <property type="nucleotide sequence ID" value="NZ_JBIGIC010000012.1"/>
</dbReference>
<feature type="signal peptide" evidence="1">
    <location>
        <begin position="1"/>
        <end position="23"/>
    </location>
</feature>
<gene>
    <name evidence="2" type="ORF">ACG04R_21645</name>
</gene>